<dbReference type="EMBL" id="CDMC01000005">
    <property type="protein sequence ID" value="CEL05383.1"/>
    <property type="molecule type" value="Genomic_DNA"/>
</dbReference>
<protein>
    <recommendedName>
        <fullName evidence="4">Alpha and gamma adaptin binding protein p34</fullName>
    </recommendedName>
</protein>
<keyword evidence="3" id="KW-1185">Reference proteome</keyword>
<feature type="compositionally biased region" description="Basic and acidic residues" evidence="1">
    <location>
        <begin position="179"/>
        <end position="191"/>
    </location>
</feature>
<dbReference type="GO" id="GO:0030674">
    <property type="term" value="F:protein-macromolecule adaptor activity"/>
    <property type="evidence" value="ECO:0007669"/>
    <property type="project" value="TreeGrafter"/>
</dbReference>
<organism evidence="2 3">
    <name type="scientific">Aspergillus calidoustus</name>
    <dbReference type="NCBI Taxonomy" id="454130"/>
    <lineage>
        <taxon>Eukaryota</taxon>
        <taxon>Fungi</taxon>
        <taxon>Dikarya</taxon>
        <taxon>Ascomycota</taxon>
        <taxon>Pezizomycotina</taxon>
        <taxon>Eurotiomycetes</taxon>
        <taxon>Eurotiomycetidae</taxon>
        <taxon>Eurotiales</taxon>
        <taxon>Aspergillaceae</taxon>
        <taxon>Aspergillus</taxon>
        <taxon>Aspergillus subgen. Nidulantes</taxon>
    </lineage>
</organism>
<dbReference type="Proteomes" id="UP000054771">
    <property type="component" value="Unassembled WGS sequence"/>
</dbReference>
<accession>A0A0U5G2F2</accession>
<reference evidence="3" key="1">
    <citation type="journal article" date="2016" name="Genome Announc.">
        <title>Draft genome sequences of fungus Aspergillus calidoustus.</title>
        <authorList>
            <person name="Horn F."/>
            <person name="Linde J."/>
            <person name="Mattern D.J."/>
            <person name="Walther G."/>
            <person name="Guthke R."/>
            <person name="Scherlach K."/>
            <person name="Martin K."/>
            <person name="Brakhage A.A."/>
            <person name="Petzke L."/>
            <person name="Valiante V."/>
        </authorList>
    </citation>
    <scope>NUCLEOTIDE SEQUENCE [LARGE SCALE GENOMIC DNA]</scope>
    <source>
        <strain evidence="3">SF006504</strain>
    </source>
</reference>
<dbReference type="AlphaFoldDB" id="A0A0U5G2F2"/>
<dbReference type="PANTHER" id="PTHR28043">
    <property type="entry name" value="INCREASED RECOMBINATION CENTERS PROTEIN 6"/>
    <property type="match status" value="1"/>
</dbReference>
<evidence type="ECO:0000313" key="3">
    <source>
        <dbReference type="Proteomes" id="UP000054771"/>
    </source>
</evidence>
<dbReference type="GO" id="GO:0016192">
    <property type="term" value="P:vesicle-mediated transport"/>
    <property type="evidence" value="ECO:0007669"/>
    <property type="project" value="InterPro"/>
</dbReference>
<evidence type="ECO:0008006" key="4">
    <source>
        <dbReference type="Google" id="ProtNLM"/>
    </source>
</evidence>
<dbReference type="Pfam" id="PF10199">
    <property type="entry name" value="Adaptin_binding"/>
    <property type="match status" value="1"/>
</dbReference>
<gene>
    <name evidence="2" type="ORF">ASPCAL06501</name>
</gene>
<name>A0A0U5G2F2_ASPCI</name>
<dbReference type="STRING" id="454130.A0A0U5G2F2"/>
<dbReference type="InterPro" id="IPR034627">
    <property type="entry name" value="Irc6"/>
</dbReference>
<dbReference type="OrthoDB" id="10261384at2759"/>
<dbReference type="OMA" id="EALMMRM"/>
<feature type="region of interest" description="Disordered" evidence="1">
    <location>
        <begin position="153"/>
        <end position="204"/>
    </location>
</feature>
<feature type="compositionally biased region" description="Low complexity" evidence="1">
    <location>
        <begin position="153"/>
        <end position="168"/>
    </location>
</feature>
<dbReference type="Gene3D" id="3.40.50.11960">
    <property type="match status" value="1"/>
</dbReference>
<sequence length="495" mass="54710">MFRTLREKVEQPAFFPQVIWLRSSSFASPPPPHKPPSPITTRLFIHNHFCFSIIFKASLNMTSETREEAESLKSKAKGKDIRNPRRLLILSPSHTNLTDSPIPSLLQTLTGHAANPPTESQSFAGYTTHPPLRIDNRYYTAEVPIWVDEIPTSTSTAAPSSTSATGGPESTKANPSAKSEIETSEGGKEGEEPPSQWAREFSSEEAQVVRDAIGAVMICIRNPTPPPVAPSLDGQAPSLAAETVDDRDDVRALKSFINAIGTVRALIEEERGEIGAVPGLLVLDVKRDQQKKKKTEALKEDDLDLGVGAELEDGFDDPFSVGWWEDQLVEMGLVGLEVIEWDSSRPEKEEERNKYGGTTFYIVCGGAVLTWAELQGMRRIKEVLETHEWVGSEEANAGLPDDDDDLERELLGLDEGEGFNLEVNELEREMVGLKFAIGRGGEGDEDDEGDEELRVDAVEALLMRMRAIKDMSDELPAEDRKRFAANAVRDIMKEI</sequence>
<evidence type="ECO:0000256" key="1">
    <source>
        <dbReference type="SAM" id="MobiDB-lite"/>
    </source>
</evidence>
<dbReference type="PANTHER" id="PTHR28043:SF1">
    <property type="entry name" value="INCREASED RECOMBINATION CENTERS PROTEIN 6"/>
    <property type="match status" value="1"/>
</dbReference>
<evidence type="ECO:0000313" key="2">
    <source>
        <dbReference type="EMBL" id="CEL05383.1"/>
    </source>
</evidence>
<proteinExistence type="predicted"/>